<dbReference type="RefSeq" id="WP_258542232.1">
    <property type="nucleotide sequence ID" value="NZ_OU015584.1"/>
</dbReference>
<keyword evidence="4" id="KW-1185">Reference proteome</keyword>
<accession>A0A916NHF0</accession>
<evidence type="ECO:0000313" key="3">
    <source>
        <dbReference type="EMBL" id="CAG5082863.1"/>
    </source>
</evidence>
<feature type="domain" description="Putative beta-lactamase-inhibitor-like PepSY-like" evidence="2">
    <location>
        <begin position="59"/>
        <end position="138"/>
    </location>
</feature>
<dbReference type="Pfam" id="PF11396">
    <property type="entry name" value="PepSY_like"/>
    <property type="match status" value="1"/>
</dbReference>
<dbReference type="InterPro" id="IPR021533">
    <property type="entry name" value="PepSY-like"/>
</dbReference>
<name>A0A916NHF0_9FLAO</name>
<gene>
    <name evidence="3" type="ORF">CRYO30217_02029</name>
</gene>
<feature type="chain" id="PRO_5036884079" description="Putative beta-lactamase-inhibitor-like PepSY-like domain-containing protein" evidence="1">
    <location>
        <begin position="23"/>
        <end position="151"/>
    </location>
</feature>
<reference evidence="3" key="1">
    <citation type="submission" date="2021-04" db="EMBL/GenBank/DDBJ databases">
        <authorList>
            <person name="Rodrigo-Torres L."/>
            <person name="Arahal R. D."/>
            <person name="Lucena T."/>
        </authorList>
    </citation>
    <scope>NUCLEOTIDE SEQUENCE</scope>
    <source>
        <strain evidence="3">AS29M-1</strain>
    </source>
</reference>
<dbReference type="EMBL" id="OU015584">
    <property type="protein sequence ID" value="CAG5082863.1"/>
    <property type="molecule type" value="Genomic_DNA"/>
</dbReference>
<dbReference type="KEGG" id="ptan:CRYO30217_02029"/>
<sequence>MKKTVFIMIAMIGMTAVSCAQSAPAEVQEAYKAKFSNAERVKWEKENSTEWEAEFKLDGKEYSANFSNDGEWKETEHEVSKSDLPSAVKQTLSAEFNGYKVEAAESIETPKFSGYEMELEKGESTMEVVIDAKGKVLKKKVEKEDDDDDED</sequence>
<dbReference type="Gene3D" id="3.10.450.360">
    <property type="match status" value="1"/>
</dbReference>
<organism evidence="3 4">
    <name type="scientific">Parvicella tangerina</name>
    <dbReference type="NCBI Taxonomy" id="2829795"/>
    <lineage>
        <taxon>Bacteria</taxon>
        <taxon>Pseudomonadati</taxon>
        <taxon>Bacteroidota</taxon>
        <taxon>Flavobacteriia</taxon>
        <taxon>Flavobacteriales</taxon>
        <taxon>Parvicellaceae</taxon>
        <taxon>Parvicella</taxon>
    </lineage>
</organism>
<proteinExistence type="predicted"/>
<evidence type="ECO:0000313" key="4">
    <source>
        <dbReference type="Proteomes" id="UP000683507"/>
    </source>
</evidence>
<evidence type="ECO:0000256" key="1">
    <source>
        <dbReference type="SAM" id="SignalP"/>
    </source>
</evidence>
<evidence type="ECO:0000259" key="2">
    <source>
        <dbReference type="Pfam" id="PF11396"/>
    </source>
</evidence>
<dbReference type="SUPFAM" id="SSF160574">
    <property type="entry name" value="BT0923-like"/>
    <property type="match status" value="1"/>
</dbReference>
<dbReference type="PROSITE" id="PS51257">
    <property type="entry name" value="PROKAR_LIPOPROTEIN"/>
    <property type="match status" value="1"/>
</dbReference>
<protein>
    <recommendedName>
        <fullName evidence="2">Putative beta-lactamase-inhibitor-like PepSY-like domain-containing protein</fullName>
    </recommendedName>
</protein>
<dbReference type="AlphaFoldDB" id="A0A916NHF0"/>
<keyword evidence="1" id="KW-0732">Signal</keyword>
<dbReference type="Proteomes" id="UP000683507">
    <property type="component" value="Chromosome"/>
</dbReference>
<feature type="signal peptide" evidence="1">
    <location>
        <begin position="1"/>
        <end position="22"/>
    </location>
</feature>